<dbReference type="AlphaFoldDB" id="A0AA95EWW8"/>
<dbReference type="EMBL" id="CP119317">
    <property type="protein sequence ID" value="WEK54401.1"/>
    <property type="molecule type" value="Genomic_DNA"/>
</dbReference>
<proteinExistence type="predicted"/>
<evidence type="ECO:0000313" key="2">
    <source>
        <dbReference type="EMBL" id="WEK54401.1"/>
    </source>
</evidence>
<keyword evidence="1" id="KW-0812">Transmembrane</keyword>
<accession>A0AA95EWW8</accession>
<evidence type="ECO:0000256" key="1">
    <source>
        <dbReference type="SAM" id="Phobius"/>
    </source>
</evidence>
<protein>
    <submittedName>
        <fullName evidence="2">Uncharacterized protein</fullName>
    </submittedName>
</protein>
<keyword evidence="1" id="KW-0472">Membrane</keyword>
<reference evidence="2" key="1">
    <citation type="submission" date="2023-03" db="EMBL/GenBank/DDBJ databases">
        <title>Andean soil-derived lignocellulolytic bacterial consortium as a source of novel taxa and putative plastic-active enzymes.</title>
        <authorList>
            <person name="Diaz-Garcia L."/>
            <person name="Chuvochina M."/>
            <person name="Feuerriegel G."/>
            <person name="Bunk B."/>
            <person name="Sproer C."/>
            <person name="Streit W.R."/>
            <person name="Rodriguez L.M."/>
            <person name="Overmann J."/>
            <person name="Jimenez D.J."/>
        </authorList>
    </citation>
    <scope>NUCLEOTIDE SEQUENCE</scope>
    <source>
        <strain evidence="2">MAG 2441</strain>
    </source>
</reference>
<evidence type="ECO:0000313" key="3">
    <source>
        <dbReference type="Proteomes" id="UP001178662"/>
    </source>
</evidence>
<keyword evidence="3" id="KW-1185">Reference proteome</keyword>
<gene>
    <name evidence="2" type="ORF">P0Y55_17995</name>
</gene>
<dbReference type="Proteomes" id="UP001178662">
    <property type="component" value="Chromosome"/>
</dbReference>
<name>A0AA95EWW8_9BACL</name>
<sequence length="51" mass="5834">MKRRGRYVATFIIFVCTLVVYYVVAAFTALTEPYFIVFLAGILVVMVLVKK</sequence>
<feature type="transmembrane region" description="Helical" evidence="1">
    <location>
        <begin position="33"/>
        <end position="49"/>
    </location>
</feature>
<feature type="transmembrane region" description="Helical" evidence="1">
    <location>
        <begin position="7"/>
        <end position="27"/>
    </location>
</feature>
<keyword evidence="1" id="KW-1133">Transmembrane helix</keyword>
<organism evidence="2 3">
    <name type="scientific">Candidatus Cohnella colombiensis</name>
    <dbReference type="NCBI Taxonomy" id="3121368"/>
    <lineage>
        <taxon>Bacteria</taxon>
        <taxon>Bacillati</taxon>
        <taxon>Bacillota</taxon>
        <taxon>Bacilli</taxon>
        <taxon>Bacillales</taxon>
        <taxon>Paenibacillaceae</taxon>
        <taxon>Cohnella</taxon>
    </lineage>
</organism>